<dbReference type="EMBL" id="FCNV02000002">
    <property type="protein sequence ID" value="SAL22779.1"/>
    <property type="molecule type" value="Genomic_DNA"/>
</dbReference>
<dbReference type="OrthoDB" id="9124678at2"/>
<gene>
    <name evidence="2" type="ORF">AWB72_01624</name>
</gene>
<protein>
    <recommendedName>
        <fullName evidence="4">Beta-glucosidase</fullName>
    </recommendedName>
</protein>
<sequence>MKKKHFIVYSAFASSLILSACGGGADNAPSSVNNSATDPAAVANAATKPPSANGTTIPSGTSIVDSSGATWTVTNGVIYRAGQKAGFSASVTLLLWYGGKIYQQNVNKLWWVWANNTWAVSSDPRSTTAAASTSKPIPFFGVNAHYIQGGVYSSIPLATQSASMVDLGLTNVRQDVYSNAQIDILANQVMPNVGTKVNVMPLVIPHPWMDPSLNGRTPTEQSAYTYAYNMAAYAATKFKGVPVVEFGNEYDIDNHNRPVANDGVNVSDYDNTTWPIWRGTMRGSYDGWRSVDKTGQTKIINTASTGFLYLGWYKGMLTGTQPDGSTGHPKVQTDIIQLHWYSDGLDPENTWGKDGTNYNVLKILHDAYNLPIMFTEIGINADYTTSMAQAYIAKTIPELYAARSTYNVIGFNWYELYDDPSGTYGILTNGGGTKPVYSAIKSAVAASH</sequence>
<evidence type="ECO:0000313" key="2">
    <source>
        <dbReference type="EMBL" id="SAL22779.1"/>
    </source>
</evidence>
<evidence type="ECO:0000313" key="3">
    <source>
        <dbReference type="Proteomes" id="UP000198263"/>
    </source>
</evidence>
<dbReference type="InterPro" id="IPR017853">
    <property type="entry name" value="GH"/>
</dbReference>
<keyword evidence="1" id="KW-0732">Signal</keyword>
<name>A0A658QUK8_9BURK</name>
<feature type="chain" id="PRO_5024831570" description="Beta-glucosidase" evidence="1">
    <location>
        <begin position="21"/>
        <end position="448"/>
    </location>
</feature>
<evidence type="ECO:0008006" key="4">
    <source>
        <dbReference type="Google" id="ProtNLM"/>
    </source>
</evidence>
<accession>A0A658QUK8</accession>
<dbReference type="PROSITE" id="PS51257">
    <property type="entry name" value="PROKAR_LIPOPROTEIN"/>
    <property type="match status" value="1"/>
</dbReference>
<dbReference type="AlphaFoldDB" id="A0A658QUK8"/>
<reference evidence="2 3" key="1">
    <citation type="submission" date="2016-01" db="EMBL/GenBank/DDBJ databases">
        <authorList>
            <person name="Peeters C."/>
        </authorList>
    </citation>
    <scope>NUCLEOTIDE SEQUENCE [LARGE SCALE GENOMIC DNA]</scope>
    <source>
        <strain evidence="2">LMG 29315</strain>
    </source>
</reference>
<organism evidence="2 3">
    <name type="scientific">Caballeronia concitans</name>
    <dbReference type="NCBI Taxonomy" id="1777133"/>
    <lineage>
        <taxon>Bacteria</taxon>
        <taxon>Pseudomonadati</taxon>
        <taxon>Pseudomonadota</taxon>
        <taxon>Betaproteobacteria</taxon>
        <taxon>Burkholderiales</taxon>
        <taxon>Burkholderiaceae</taxon>
        <taxon>Caballeronia</taxon>
    </lineage>
</organism>
<comment type="caution">
    <text evidence="2">The sequence shown here is derived from an EMBL/GenBank/DDBJ whole genome shotgun (WGS) entry which is preliminary data.</text>
</comment>
<evidence type="ECO:0000256" key="1">
    <source>
        <dbReference type="SAM" id="SignalP"/>
    </source>
</evidence>
<dbReference type="Proteomes" id="UP000198263">
    <property type="component" value="Unassembled WGS sequence"/>
</dbReference>
<keyword evidence="3" id="KW-1185">Reference proteome</keyword>
<proteinExistence type="predicted"/>
<feature type="signal peptide" evidence="1">
    <location>
        <begin position="1"/>
        <end position="20"/>
    </location>
</feature>
<dbReference type="SUPFAM" id="SSF51445">
    <property type="entry name" value="(Trans)glycosidases"/>
    <property type="match status" value="1"/>
</dbReference>